<dbReference type="InterPro" id="IPR036514">
    <property type="entry name" value="SGNH_hydro_sf"/>
</dbReference>
<evidence type="ECO:0000256" key="1">
    <source>
        <dbReference type="ARBA" id="ARBA00022801"/>
    </source>
</evidence>
<feature type="chain" id="PRO_5012367765" evidence="2">
    <location>
        <begin position="19"/>
        <end position="361"/>
    </location>
</feature>
<dbReference type="Gene3D" id="3.40.50.1110">
    <property type="entry name" value="SGNH hydrolase"/>
    <property type="match status" value="1"/>
</dbReference>
<protein>
    <submittedName>
        <fullName evidence="3">Thermolabile hemolysin</fullName>
    </submittedName>
</protein>
<feature type="signal peptide" evidence="2">
    <location>
        <begin position="1"/>
        <end position="18"/>
    </location>
</feature>
<dbReference type="InterPro" id="IPR001087">
    <property type="entry name" value="GDSL"/>
</dbReference>
<sequence length="361" mass="40297">MKTKTFILSVFSISSVFASLPSLIIFGDSLSSNGNNEVVEDNSYYGKRLTNGPVWNEYAAYYSNYTVINYSYAGAATDNKYIHDITNTEVTVPSLKDQIGRFYNTFNGKLDQNAIKNDVVGITVGSNDLYYLKDTILKEPGLFLRTVSKVVDNLVENISTLADMGYSRFIVSNFPKATEIPLLSTAGFFSKLALNAGANALNNYHSSKISAIKKRKKLTSMNILNLYGIQSALRASPNLLRSIGITDLGSACFNPNNEYTLKSTCSDPRKFYFIDDIHPTTVIHAIVGRIASDLINDRRYVLNTEYLKYVISKGNINQIYTSNPENNYLDPVLTDKTNKLTFDIEDIENNLEEVISQKNSP</sequence>
<dbReference type="PANTHER" id="PTHR45648:SF22">
    <property type="entry name" value="GDSL LIPASE_ACYLHYDROLASE FAMILY PROTEIN (AFU_ORTHOLOGUE AFUA_4G14700)"/>
    <property type="match status" value="1"/>
</dbReference>
<comment type="caution">
    <text evidence="3">The sequence shown here is derived from an EMBL/GenBank/DDBJ whole genome shotgun (WGS) entry which is preliminary data.</text>
</comment>
<dbReference type="PANTHER" id="PTHR45648">
    <property type="entry name" value="GDSL LIPASE/ACYLHYDROLASE FAMILY PROTEIN (AFU_ORTHOLOGUE AFUA_4G14700)"/>
    <property type="match status" value="1"/>
</dbReference>
<keyword evidence="2" id="KW-0732">Signal</keyword>
<name>A0A1R1YA77_9FUNG</name>
<dbReference type="OrthoDB" id="1600564at2759"/>
<keyword evidence="4" id="KW-1185">Reference proteome</keyword>
<dbReference type="EMBL" id="LSSM01001952">
    <property type="protein sequence ID" value="OMJ23849.1"/>
    <property type="molecule type" value="Genomic_DNA"/>
</dbReference>
<reference evidence="4" key="1">
    <citation type="submission" date="2017-01" db="EMBL/GenBank/DDBJ databases">
        <authorList>
            <person name="Wang Y."/>
            <person name="White M."/>
            <person name="Kvist S."/>
            <person name="Moncalvo J.-M."/>
        </authorList>
    </citation>
    <scope>NUCLEOTIDE SEQUENCE [LARGE SCALE GENOMIC DNA]</scope>
    <source>
        <strain evidence="4">ID-206-W2</strain>
    </source>
</reference>
<gene>
    <name evidence="3" type="ORF">AYI69_g4846</name>
</gene>
<evidence type="ECO:0000313" key="3">
    <source>
        <dbReference type="EMBL" id="OMJ23849.1"/>
    </source>
</evidence>
<evidence type="ECO:0000256" key="2">
    <source>
        <dbReference type="SAM" id="SignalP"/>
    </source>
</evidence>
<dbReference type="AlphaFoldDB" id="A0A1R1YA77"/>
<dbReference type="Pfam" id="PF00657">
    <property type="entry name" value="Lipase_GDSL"/>
    <property type="match status" value="1"/>
</dbReference>
<dbReference type="Proteomes" id="UP000187429">
    <property type="component" value="Unassembled WGS sequence"/>
</dbReference>
<evidence type="ECO:0000313" key="4">
    <source>
        <dbReference type="Proteomes" id="UP000187429"/>
    </source>
</evidence>
<dbReference type="SUPFAM" id="SSF52266">
    <property type="entry name" value="SGNH hydrolase"/>
    <property type="match status" value="1"/>
</dbReference>
<dbReference type="GO" id="GO:0016788">
    <property type="term" value="F:hydrolase activity, acting on ester bonds"/>
    <property type="evidence" value="ECO:0007669"/>
    <property type="project" value="InterPro"/>
</dbReference>
<keyword evidence="1" id="KW-0378">Hydrolase</keyword>
<dbReference type="CDD" id="cd01846">
    <property type="entry name" value="fatty_acyltransferase_like"/>
    <property type="match status" value="1"/>
</dbReference>
<proteinExistence type="predicted"/>
<accession>A0A1R1YA77</accession>
<organism evidence="3 4">
    <name type="scientific">Smittium culicis</name>
    <dbReference type="NCBI Taxonomy" id="133412"/>
    <lineage>
        <taxon>Eukaryota</taxon>
        <taxon>Fungi</taxon>
        <taxon>Fungi incertae sedis</taxon>
        <taxon>Zoopagomycota</taxon>
        <taxon>Kickxellomycotina</taxon>
        <taxon>Harpellomycetes</taxon>
        <taxon>Harpellales</taxon>
        <taxon>Legeriomycetaceae</taxon>
        <taxon>Smittium</taxon>
    </lineage>
</organism>
<dbReference type="InterPro" id="IPR051058">
    <property type="entry name" value="GDSL_Est/Lipase"/>
</dbReference>